<dbReference type="EMBL" id="SWFS01000267">
    <property type="protein sequence ID" value="KAA8911980.1"/>
    <property type="molecule type" value="Genomic_DNA"/>
</dbReference>
<protein>
    <recommendedName>
        <fullName evidence="3">Xylanolytic transcriptional activator regulatory domain-containing protein</fullName>
    </recommendedName>
</protein>
<dbReference type="CDD" id="cd12148">
    <property type="entry name" value="fungal_TF_MHR"/>
    <property type="match status" value="1"/>
</dbReference>
<dbReference type="GO" id="GO:0003677">
    <property type="term" value="F:DNA binding"/>
    <property type="evidence" value="ECO:0007669"/>
    <property type="project" value="InterPro"/>
</dbReference>
<feature type="domain" description="Xylanolytic transcriptional activator regulatory" evidence="3">
    <location>
        <begin position="214"/>
        <end position="300"/>
    </location>
</feature>
<dbReference type="Proteomes" id="UP000761534">
    <property type="component" value="Unassembled WGS sequence"/>
</dbReference>
<gene>
    <name evidence="4" type="ORF">TRICI_003666</name>
</gene>
<feature type="region of interest" description="Disordered" evidence="2">
    <location>
        <begin position="519"/>
        <end position="540"/>
    </location>
</feature>
<dbReference type="InterPro" id="IPR050987">
    <property type="entry name" value="AtrR-like"/>
</dbReference>
<dbReference type="GO" id="GO:0003700">
    <property type="term" value="F:DNA-binding transcription factor activity"/>
    <property type="evidence" value="ECO:0007669"/>
    <property type="project" value="InterPro"/>
</dbReference>
<dbReference type="OrthoDB" id="3266505at2759"/>
<dbReference type="SMART" id="SM00906">
    <property type="entry name" value="Fungal_trans"/>
    <property type="match status" value="1"/>
</dbReference>
<feature type="compositionally biased region" description="Polar residues" evidence="2">
    <location>
        <begin position="526"/>
        <end position="540"/>
    </location>
</feature>
<feature type="region of interest" description="Disordered" evidence="2">
    <location>
        <begin position="1"/>
        <end position="47"/>
    </location>
</feature>
<evidence type="ECO:0000259" key="3">
    <source>
        <dbReference type="SMART" id="SM00906"/>
    </source>
</evidence>
<dbReference type="PANTHER" id="PTHR46910">
    <property type="entry name" value="TRANSCRIPTION FACTOR PDR1"/>
    <property type="match status" value="1"/>
</dbReference>
<evidence type="ECO:0000256" key="1">
    <source>
        <dbReference type="ARBA" id="ARBA00023242"/>
    </source>
</evidence>
<keyword evidence="1" id="KW-0539">Nucleus</keyword>
<sequence>MQRSRVVDGLGSSEGSPPDGVEGKKPQQEHGHEQTQEKGVLTRESGGGASRFLGSSSGIYFLHLVREAFSSTGGSTDGIYDAEYLAGTYEDREATEILGEQTVGPISRDVGERLIMPYFRYLHPLLPFLDGRQFVHEFETKAYSGRPVSAAMACSFKAVLSIGLLEYPELRGAVAGRSRDWFSGGARDARAHAMALLGCPVDVGALEALLAVQVYLFVSMQIRAAYELGGLIRSKMYVAGLHRCPARYPTVFNEAECMQRKRILWSAYALDHHLSQTLGLPIGYVDADIDVCPLLSERHIQGADVPEPEGNEASFSDDSDIINNSGDPLRIARAFSDYHRLVGRVVETFNKSLHVRAVEPREALALQADIERWWNGLPEGLTGQNPDPDLPFDNSAFFTVLYHQVVLLVNRPRLSLSADTPEFHYAMQVGVDCGRRILAAMTQQETQHGHTQTLFWPGYMSAVWNAGLIISFACKLDCYPLSRGIREVRQCLPICDAMLRRWPAAARCRQILQTILDAMEKDPNRKSNSQTPNTTYPPSSTDTNAVLEAIAANTDFIQQPPNSVIDFDDDVFNLFSMNW</sequence>
<dbReference type="Pfam" id="PF04082">
    <property type="entry name" value="Fungal_trans"/>
    <property type="match status" value="1"/>
</dbReference>
<name>A0A642V384_9ASCO</name>
<evidence type="ECO:0000256" key="2">
    <source>
        <dbReference type="SAM" id="MobiDB-lite"/>
    </source>
</evidence>
<feature type="compositionally biased region" description="Basic and acidic residues" evidence="2">
    <location>
        <begin position="21"/>
        <end position="36"/>
    </location>
</feature>
<reference evidence="4" key="1">
    <citation type="journal article" date="2019" name="G3 (Bethesda)">
        <title>Genome Assemblies of Two Rare Opportunistic Yeast Pathogens: Diutina rugosa (syn. Candida rugosa) and Trichomonascus ciferrii (syn. Candida ciferrii).</title>
        <authorList>
            <person name="Mixao V."/>
            <person name="Saus E."/>
            <person name="Hansen A.P."/>
            <person name="Lass-Florl C."/>
            <person name="Gabaldon T."/>
        </authorList>
    </citation>
    <scope>NUCLEOTIDE SEQUENCE</scope>
    <source>
        <strain evidence="4">CBS 4856</strain>
    </source>
</reference>
<dbReference type="PANTHER" id="PTHR46910:SF9">
    <property type="entry name" value="MISCELLANEOUS ZN(II)2CYS6 TRANSCRIPTION FACTOR (EUROFUNG)"/>
    <property type="match status" value="1"/>
</dbReference>
<evidence type="ECO:0000313" key="5">
    <source>
        <dbReference type="Proteomes" id="UP000761534"/>
    </source>
</evidence>
<comment type="caution">
    <text evidence="4">The sequence shown here is derived from an EMBL/GenBank/DDBJ whole genome shotgun (WGS) entry which is preliminary data.</text>
</comment>
<accession>A0A642V384</accession>
<evidence type="ECO:0000313" key="4">
    <source>
        <dbReference type="EMBL" id="KAA8911980.1"/>
    </source>
</evidence>
<organism evidence="4 5">
    <name type="scientific">Trichomonascus ciferrii</name>
    <dbReference type="NCBI Taxonomy" id="44093"/>
    <lineage>
        <taxon>Eukaryota</taxon>
        <taxon>Fungi</taxon>
        <taxon>Dikarya</taxon>
        <taxon>Ascomycota</taxon>
        <taxon>Saccharomycotina</taxon>
        <taxon>Dipodascomycetes</taxon>
        <taxon>Dipodascales</taxon>
        <taxon>Trichomonascaceae</taxon>
        <taxon>Trichomonascus</taxon>
        <taxon>Trichomonascus ciferrii complex</taxon>
    </lineage>
</organism>
<dbReference type="VEuPathDB" id="FungiDB:TRICI_003666"/>
<dbReference type="GO" id="GO:0008270">
    <property type="term" value="F:zinc ion binding"/>
    <property type="evidence" value="ECO:0007669"/>
    <property type="project" value="InterPro"/>
</dbReference>
<dbReference type="AlphaFoldDB" id="A0A642V384"/>
<keyword evidence="5" id="KW-1185">Reference proteome</keyword>
<dbReference type="InterPro" id="IPR007219">
    <property type="entry name" value="XnlR_reg_dom"/>
</dbReference>
<proteinExistence type="predicted"/>
<dbReference type="GO" id="GO:0006351">
    <property type="term" value="P:DNA-templated transcription"/>
    <property type="evidence" value="ECO:0007669"/>
    <property type="project" value="InterPro"/>
</dbReference>